<dbReference type="Proteomes" id="UP000641646">
    <property type="component" value="Unassembled WGS sequence"/>
</dbReference>
<name>A0A926ZIW5_9CYAN</name>
<keyword evidence="1" id="KW-1133">Transmembrane helix</keyword>
<keyword evidence="1" id="KW-0472">Membrane</keyword>
<evidence type="ECO:0000313" key="2">
    <source>
        <dbReference type="EMBL" id="MBD2184044.1"/>
    </source>
</evidence>
<evidence type="ECO:0000256" key="1">
    <source>
        <dbReference type="SAM" id="Phobius"/>
    </source>
</evidence>
<feature type="transmembrane region" description="Helical" evidence="1">
    <location>
        <begin position="42"/>
        <end position="63"/>
    </location>
</feature>
<organism evidence="2 3">
    <name type="scientific">Aerosakkonema funiforme FACHB-1375</name>
    <dbReference type="NCBI Taxonomy" id="2949571"/>
    <lineage>
        <taxon>Bacteria</taxon>
        <taxon>Bacillati</taxon>
        <taxon>Cyanobacteriota</taxon>
        <taxon>Cyanophyceae</taxon>
        <taxon>Oscillatoriophycideae</taxon>
        <taxon>Aerosakkonematales</taxon>
        <taxon>Aerosakkonemataceae</taxon>
        <taxon>Aerosakkonema</taxon>
    </lineage>
</organism>
<dbReference type="AlphaFoldDB" id="A0A926ZIW5"/>
<dbReference type="RefSeq" id="WP_190469666.1">
    <property type="nucleotide sequence ID" value="NZ_JACJPW010000071.1"/>
</dbReference>
<sequence length="72" mass="8327">MDTQQDKLKQREALENAFDNFVQPYINQVIEVNAQSLPNIPVAFPGFCCASGWLLVTMLYCIWMRSHHTQKP</sequence>
<reference evidence="2" key="1">
    <citation type="journal article" date="2015" name="ISME J.">
        <title>Draft Genome Sequence of Streptomyces incarnatus NRRL8089, which Produces the Nucleoside Antibiotic Sinefungin.</title>
        <authorList>
            <person name="Oshima K."/>
            <person name="Hattori M."/>
            <person name="Shimizu H."/>
            <person name="Fukuda K."/>
            <person name="Nemoto M."/>
            <person name="Inagaki K."/>
            <person name="Tamura T."/>
        </authorList>
    </citation>
    <scope>NUCLEOTIDE SEQUENCE</scope>
    <source>
        <strain evidence="2">FACHB-1375</strain>
    </source>
</reference>
<comment type="caution">
    <text evidence="2">The sequence shown here is derived from an EMBL/GenBank/DDBJ whole genome shotgun (WGS) entry which is preliminary data.</text>
</comment>
<accession>A0A926ZIW5</accession>
<proteinExistence type="predicted"/>
<reference evidence="2" key="2">
    <citation type="submission" date="2020-08" db="EMBL/GenBank/DDBJ databases">
        <authorList>
            <person name="Chen M."/>
            <person name="Teng W."/>
            <person name="Zhao L."/>
            <person name="Hu C."/>
            <person name="Zhou Y."/>
            <person name="Han B."/>
            <person name="Song L."/>
            <person name="Shu W."/>
        </authorList>
    </citation>
    <scope>NUCLEOTIDE SEQUENCE</scope>
    <source>
        <strain evidence="2">FACHB-1375</strain>
    </source>
</reference>
<dbReference type="EMBL" id="JACJPW010000071">
    <property type="protein sequence ID" value="MBD2184044.1"/>
    <property type="molecule type" value="Genomic_DNA"/>
</dbReference>
<gene>
    <name evidence="2" type="ORF">H6G03_23740</name>
</gene>
<evidence type="ECO:0000313" key="3">
    <source>
        <dbReference type="Proteomes" id="UP000641646"/>
    </source>
</evidence>
<keyword evidence="1" id="KW-0812">Transmembrane</keyword>
<keyword evidence="3" id="KW-1185">Reference proteome</keyword>
<protein>
    <submittedName>
        <fullName evidence="2">Uncharacterized protein</fullName>
    </submittedName>
</protein>